<dbReference type="Pfam" id="PF01603">
    <property type="entry name" value="B56"/>
    <property type="match status" value="1"/>
</dbReference>
<organism evidence="2 3">
    <name type="scientific">Rubus argutus</name>
    <name type="common">Southern blackberry</name>
    <dbReference type="NCBI Taxonomy" id="59490"/>
    <lineage>
        <taxon>Eukaryota</taxon>
        <taxon>Viridiplantae</taxon>
        <taxon>Streptophyta</taxon>
        <taxon>Embryophyta</taxon>
        <taxon>Tracheophyta</taxon>
        <taxon>Spermatophyta</taxon>
        <taxon>Magnoliopsida</taxon>
        <taxon>eudicotyledons</taxon>
        <taxon>Gunneridae</taxon>
        <taxon>Pentapetalae</taxon>
        <taxon>rosids</taxon>
        <taxon>fabids</taxon>
        <taxon>Rosales</taxon>
        <taxon>Rosaceae</taxon>
        <taxon>Rosoideae</taxon>
        <taxon>Rosoideae incertae sedis</taxon>
        <taxon>Rubus</taxon>
    </lineage>
</organism>
<dbReference type="Gene3D" id="1.25.10.10">
    <property type="entry name" value="Leucine-rich Repeat Variant"/>
    <property type="match status" value="1"/>
</dbReference>
<proteinExistence type="predicted"/>
<dbReference type="PANTHER" id="PTHR10257:SF107">
    <property type="entry name" value="SERINE_THREONINE PROTEIN PHOSPHATASE 2A REGULATORY SUBUNIT"/>
    <property type="match status" value="1"/>
</dbReference>
<evidence type="ECO:0000313" key="2">
    <source>
        <dbReference type="EMBL" id="KAK9919392.1"/>
    </source>
</evidence>
<evidence type="ECO:0000313" key="3">
    <source>
        <dbReference type="Proteomes" id="UP001457282"/>
    </source>
</evidence>
<dbReference type="AlphaFoldDB" id="A0AAW1W4I6"/>
<keyword evidence="3" id="KW-1185">Reference proteome</keyword>
<gene>
    <name evidence="2" type="ORF">M0R45_027986</name>
</gene>
<dbReference type="InterPro" id="IPR011989">
    <property type="entry name" value="ARM-like"/>
</dbReference>
<feature type="compositionally biased region" description="Low complexity" evidence="1">
    <location>
        <begin position="25"/>
        <end position="36"/>
    </location>
</feature>
<dbReference type="GO" id="GO:0007165">
    <property type="term" value="P:signal transduction"/>
    <property type="evidence" value="ECO:0007669"/>
    <property type="project" value="InterPro"/>
</dbReference>
<dbReference type="GO" id="GO:0000159">
    <property type="term" value="C:protein phosphatase type 2A complex"/>
    <property type="evidence" value="ECO:0007669"/>
    <property type="project" value="InterPro"/>
</dbReference>
<sequence>MIKQILGRLPRKPSKSADNREFGGSSASSLNASISSRKSDLASDRPINSNTIPFSDFDDASRLANRGGSKLPQLVISKLNDNSVTASFEAFPAFRDVPGSEKQILFIKKLNLCCVVFDFTDPAKKRDERWV</sequence>
<accession>A0AAW1W4I6</accession>
<comment type="caution">
    <text evidence="2">The sequence shown here is derived from an EMBL/GenBank/DDBJ whole genome shotgun (WGS) entry which is preliminary data.</text>
</comment>
<dbReference type="InterPro" id="IPR002554">
    <property type="entry name" value="PP2A_B56"/>
</dbReference>
<protein>
    <submittedName>
        <fullName evidence="2">Uncharacterized protein</fullName>
    </submittedName>
</protein>
<dbReference type="GO" id="GO:0019888">
    <property type="term" value="F:protein phosphatase regulator activity"/>
    <property type="evidence" value="ECO:0007669"/>
    <property type="project" value="InterPro"/>
</dbReference>
<dbReference type="Proteomes" id="UP001457282">
    <property type="component" value="Unassembled WGS sequence"/>
</dbReference>
<dbReference type="PANTHER" id="PTHR10257">
    <property type="entry name" value="SERINE/THREONINE PROTEIN PHOSPHATASE 2A PP2A REGULATORY SUBUNIT B"/>
    <property type="match status" value="1"/>
</dbReference>
<dbReference type="EMBL" id="JBEDUW010000006">
    <property type="protein sequence ID" value="KAK9919392.1"/>
    <property type="molecule type" value="Genomic_DNA"/>
</dbReference>
<evidence type="ECO:0000256" key="1">
    <source>
        <dbReference type="SAM" id="MobiDB-lite"/>
    </source>
</evidence>
<feature type="region of interest" description="Disordered" evidence="1">
    <location>
        <begin position="1"/>
        <end position="55"/>
    </location>
</feature>
<reference evidence="2 3" key="1">
    <citation type="journal article" date="2023" name="G3 (Bethesda)">
        <title>A chromosome-length genome assembly and annotation of blackberry (Rubus argutus, cv. 'Hillquist').</title>
        <authorList>
            <person name="Bruna T."/>
            <person name="Aryal R."/>
            <person name="Dudchenko O."/>
            <person name="Sargent D.J."/>
            <person name="Mead D."/>
            <person name="Buti M."/>
            <person name="Cavallini A."/>
            <person name="Hytonen T."/>
            <person name="Andres J."/>
            <person name="Pham M."/>
            <person name="Weisz D."/>
            <person name="Mascagni F."/>
            <person name="Usai G."/>
            <person name="Natali L."/>
            <person name="Bassil N."/>
            <person name="Fernandez G.E."/>
            <person name="Lomsadze A."/>
            <person name="Armour M."/>
            <person name="Olukolu B."/>
            <person name="Poorten T."/>
            <person name="Britton C."/>
            <person name="Davik J."/>
            <person name="Ashrafi H."/>
            <person name="Aiden E.L."/>
            <person name="Borodovsky M."/>
            <person name="Worthington M."/>
        </authorList>
    </citation>
    <scope>NUCLEOTIDE SEQUENCE [LARGE SCALE GENOMIC DNA]</scope>
    <source>
        <strain evidence="2">PI 553951</strain>
    </source>
</reference>
<name>A0AAW1W4I6_RUBAR</name>